<proteinExistence type="predicted"/>
<organism evidence="2 3">
    <name type="scientific">Pseudozyma flocculosa</name>
    <dbReference type="NCBI Taxonomy" id="84751"/>
    <lineage>
        <taxon>Eukaryota</taxon>
        <taxon>Fungi</taxon>
        <taxon>Dikarya</taxon>
        <taxon>Basidiomycota</taxon>
        <taxon>Ustilaginomycotina</taxon>
        <taxon>Ustilaginomycetes</taxon>
        <taxon>Ustilaginales</taxon>
        <taxon>Ustilaginaceae</taxon>
        <taxon>Pseudozyma</taxon>
    </lineage>
</organism>
<dbReference type="AlphaFoldDB" id="A0A5C3FBH8"/>
<evidence type="ECO:0008006" key="4">
    <source>
        <dbReference type="Google" id="ProtNLM"/>
    </source>
</evidence>
<feature type="region of interest" description="Disordered" evidence="1">
    <location>
        <begin position="313"/>
        <end position="337"/>
    </location>
</feature>
<gene>
    <name evidence="2" type="ORF">PSFLO_06323</name>
</gene>
<dbReference type="Proteomes" id="UP000323386">
    <property type="component" value="Unassembled WGS sequence"/>
</dbReference>
<dbReference type="GO" id="GO:0016279">
    <property type="term" value="F:protein-lysine N-methyltransferase activity"/>
    <property type="evidence" value="ECO:0007669"/>
    <property type="project" value="TreeGrafter"/>
</dbReference>
<dbReference type="SUPFAM" id="SSF82199">
    <property type="entry name" value="SET domain"/>
    <property type="match status" value="1"/>
</dbReference>
<evidence type="ECO:0000256" key="1">
    <source>
        <dbReference type="SAM" id="MobiDB-lite"/>
    </source>
</evidence>
<feature type="compositionally biased region" description="Basic and acidic residues" evidence="1">
    <location>
        <begin position="326"/>
        <end position="337"/>
    </location>
</feature>
<keyword evidence="3" id="KW-1185">Reference proteome</keyword>
<name>A0A5C3FBH8_9BASI</name>
<sequence>MCISSPSARSAIGRVFGSTDSPALSHDKWAIFYIFLVRLLLLHVDSADGASHDDAAHRGDLHDHIGYVRSLPRSVPIPLLFRRRELDLLAATPLHGATLDKLRQTDEEHDTILKWLHGWRTSVQPGSTGSAILDGLDRLVDRAATLSLYRWSNAVSLSRAFPPTLLPSLSPDDGPVLIPALDLPNHARSMPVTWSAQPASPPCTGPDNGDAGDARVVFTTRYPIAATSEVLNNYGPKSNEELLGSYAFVLPGGQDDFLTLKLGQRQGDAGEEGAEGEAKRHQLEAGTYRWLRSSSAPPPGLIDEVRARIQLAAPDPAPRSSSPPQKFEDDEREREREVEELELHGETLETLEVLLVQKRKSFRTIQAQIEEMLVRIPPQETGEEEEGEADEDAPVRRKVWDMVDVYRQGQLTILNQAIKWTRSQLEIVADKLDQLDPAPNSDDDDDDDDDDDEMQGA</sequence>
<accession>A0A5C3FBH8</accession>
<dbReference type="PANTHER" id="PTHR13271">
    <property type="entry name" value="UNCHARACTERIZED PUTATIVE METHYLTRANSFERASE"/>
    <property type="match status" value="1"/>
</dbReference>
<feature type="compositionally biased region" description="Low complexity" evidence="1">
    <location>
        <begin position="313"/>
        <end position="324"/>
    </location>
</feature>
<reference evidence="2 3" key="1">
    <citation type="submission" date="2018-03" db="EMBL/GenBank/DDBJ databases">
        <authorList>
            <person name="Guldener U."/>
        </authorList>
    </citation>
    <scope>NUCLEOTIDE SEQUENCE [LARGE SCALE GENOMIC DNA]</scope>
    <source>
        <strain evidence="2 3">DAOM196992</strain>
    </source>
</reference>
<evidence type="ECO:0000313" key="2">
    <source>
        <dbReference type="EMBL" id="SPO40841.1"/>
    </source>
</evidence>
<feature type="region of interest" description="Disordered" evidence="1">
    <location>
        <begin position="431"/>
        <end position="457"/>
    </location>
</feature>
<dbReference type="InterPro" id="IPR050600">
    <property type="entry name" value="SETD3_SETD6_MTase"/>
</dbReference>
<dbReference type="Gene3D" id="3.90.1410.10">
    <property type="entry name" value="set domain protein methyltransferase, domain 1"/>
    <property type="match status" value="1"/>
</dbReference>
<evidence type="ECO:0000313" key="3">
    <source>
        <dbReference type="Proteomes" id="UP000323386"/>
    </source>
</evidence>
<dbReference type="OrthoDB" id="42889at2759"/>
<protein>
    <recommendedName>
        <fullName evidence="4">SET domain-containing protein</fullName>
    </recommendedName>
</protein>
<dbReference type="InterPro" id="IPR046341">
    <property type="entry name" value="SET_dom_sf"/>
</dbReference>
<feature type="compositionally biased region" description="Acidic residues" evidence="1">
    <location>
        <begin position="441"/>
        <end position="457"/>
    </location>
</feature>
<dbReference type="EMBL" id="OOIP01000022">
    <property type="protein sequence ID" value="SPO40841.1"/>
    <property type="molecule type" value="Genomic_DNA"/>
</dbReference>